<dbReference type="OrthoDB" id="260710at2759"/>
<keyword evidence="3" id="KW-1185">Reference proteome</keyword>
<dbReference type="AlphaFoldDB" id="E9ANU4"/>
<organism evidence="2 3">
    <name type="scientific">Leishmania mexicana (strain MHOM/GT/2001/U1103)</name>
    <dbReference type="NCBI Taxonomy" id="929439"/>
    <lineage>
        <taxon>Eukaryota</taxon>
        <taxon>Discoba</taxon>
        <taxon>Euglenozoa</taxon>
        <taxon>Kinetoplastea</taxon>
        <taxon>Metakinetoplastina</taxon>
        <taxon>Trypanosomatida</taxon>
        <taxon>Trypanosomatidae</taxon>
        <taxon>Leishmaniinae</taxon>
        <taxon>Leishmania</taxon>
    </lineage>
</organism>
<dbReference type="VEuPathDB" id="TriTrypDB:LmxM.12.0170"/>
<evidence type="ECO:0000313" key="3">
    <source>
        <dbReference type="Proteomes" id="UP000007259"/>
    </source>
</evidence>
<dbReference type="Proteomes" id="UP000007259">
    <property type="component" value="Chromosome 12"/>
</dbReference>
<sequence length="391" mass="41404">MCLHVMKVARTPEAPHREESTNPSASTALPSATASSSCPVEHGVPDDESRLTRLYEAAVEYESALRVENYTRRLRSDESCGTSDATRLASQRACRMLQRRHPALRSLSLSVEGMHSAEADRTSETQLPADSTMSAANRLQAYLSPAFFAWWCASQEPSTSSAQVAAAAPLHTSTVESNVRPRPPLPLHTAESDAQVDEGAHGEGLVALYMDLVDQEGSANYHEAAVNAAYTREREAADRAALLSAQQTTMAGCPCGFAARGGAPSADAPLGNTSSLLPGEDDIRLVLQPVLGGVAQRRCRSVQEHPESGPSVTSTSAMADGSCLPAGKETTARMCAVCELSGVVAVVLQEEDELHPCRTCGALVHSYCACSGTTADAYYCCSHCCPDDDTA</sequence>
<accession>E9ANU4</accession>
<dbReference type="EMBL" id="FR799565">
    <property type="protein sequence ID" value="CBZ24608.1"/>
    <property type="molecule type" value="Genomic_DNA"/>
</dbReference>
<proteinExistence type="predicted"/>
<evidence type="ECO:0000313" key="2">
    <source>
        <dbReference type="EMBL" id="CBZ24608.1"/>
    </source>
</evidence>
<reference evidence="2 3" key="1">
    <citation type="journal article" date="2011" name="Genome Res.">
        <title>Chromosome and gene copy number variation allow major structural change between species and strains of Leishmania.</title>
        <authorList>
            <person name="Rogers M.B."/>
            <person name="Hilley J.D."/>
            <person name="Dickens N.J."/>
            <person name="Wilkes J."/>
            <person name="Bates P.A."/>
            <person name="Depledge D.P."/>
            <person name="Harris D."/>
            <person name="Her Y."/>
            <person name="Herzyk P."/>
            <person name="Imamura H."/>
            <person name="Otto T.D."/>
            <person name="Sanders M."/>
            <person name="Seeger K."/>
            <person name="Dujardin J.C."/>
            <person name="Berriman M."/>
            <person name="Smith D.F."/>
            <person name="Hertz-Fowler C."/>
            <person name="Mottram J.C."/>
        </authorList>
    </citation>
    <scope>NUCLEOTIDE SEQUENCE [LARGE SCALE GENOMIC DNA]</scope>
    <source>
        <strain evidence="2 3">MHOM/GT/2001/U1103</strain>
    </source>
</reference>
<dbReference type="OMA" id="EDELHPC"/>
<dbReference type="KEGG" id="lmi:LMXM_12_0170"/>
<dbReference type="PhylomeDB" id="E9ANU4"/>
<protein>
    <submittedName>
        <fullName evidence="2">Uncharacterized protein</fullName>
    </submittedName>
</protein>
<name>E9ANU4_LEIMU</name>
<evidence type="ECO:0000256" key="1">
    <source>
        <dbReference type="SAM" id="MobiDB-lite"/>
    </source>
</evidence>
<gene>
    <name evidence="2" type="ORF">LMXM_12_0170</name>
</gene>
<feature type="region of interest" description="Disordered" evidence="1">
    <location>
        <begin position="8"/>
        <end position="46"/>
    </location>
</feature>
<feature type="compositionally biased region" description="Low complexity" evidence="1">
    <location>
        <begin position="21"/>
        <end position="39"/>
    </location>
</feature>
<dbReference type="RefSeq" id="XP_003873121.1">
    <property type="nucleotide sequence ID" value="XM_003873072.1"/>
</dbReference>
<dbReference type="GeneID" id="13454936"/>